<feature type="domain" description="HTH luxR-type" evidence="6">
    <location>
        <begin position="124"/>
        <end position="151"/>
    </location>
</feature>
<dbReference type="GO" id="GO:0003677">
    <property type="term" value="F:DNA binding"/>
    <property type="evidence" value="ECO:0007669"/>
    <property type="project" value="UniProtKB-KW"/>
</dbReference>
<dbReference type="Pfam" id="PF08281">
    <property type="entry name" value="Sigma70_r4_2"/>
    <property type="match status" value="1"/>
</dbReference>
<dbReference type="Gene3D" id="1.10.10.10">
    <property type="entry name" value="Winged helix-like DNA-binding domain superfamily/Winged helix DNA-binding domain"/>
    <property type="match status" value="1"/>
</dbReference>
<dbReference type="InterPro" id="IPR007627">
    <property type="entry name" value="RNA_pol_sigma70_r2"/>
</dbReference>
<evidence type="ECO:0000313" key="7">
    <source>
        <dbReference type="EMBL" id="NEU05442.1"/>
    </source>
</evidence>
<dbReference type="InterPro" id="IPR013325">
    <property type="entry name" value="RNA_pol_sigma_r2"/>
</dbReference>
<protein>
    <submittedName>
        <fullName evidence="7">Sigma-70 family RNA polymerase sigma factor</fullName>
    </submittedName>
</protein>
<evidence type="ECO:0000256" key="3">
    <source>
        <dbReference type="ARBA" id="ARBA00023082"/>
    </source>
</evidence>
<dbReference type="InterPro" id="IPR014284">
    <property type="entry name" value="RNA_pol_sigma-70_dom"/>
</dbReference>
<dbReference type="EMBL" id="JAAGPU010000020">
    <property type="protein sequence ID" value="NEU05442.1"/>
    <property type="molecule type" value="Genomic_DNA"/>
</dbReference>
<keyword evidence="8" id="KW-1185">Reference proteome</keyword>
<dbReference type="PROSITE" id="PS00622">
    <property type="entry name" value="HTH_LUXR_1"/>
    <property type="match status" value="1"/>
</dbReference>
<dbReference type="AlphaFoldDB" id="A0A6M0H793"/>
<accession>A0A6M0H793</accession>
<dbReference type="Proteomes" id="UP000481872">
    <property type="component" value="Unassembled WGS sequence"/>
</dbReference>
<reference evidence="7 8" key="1">
    <citation type="submission" date="2020-02" db="EMBL/GenBank/DDBJ databases">
        <title>Genome assembly of a novel Clostridium senegalense strain.</title>
        <authorList>
            <person name="Gupta T.B."/>
            <person name="Jauregui R."/>
            <person name="Maclean P."/>
            <person name="Nawarathana A."/>
            <person name="Brightwell G."/>
        </authorList>
    </citation>
    <scope>NUCLEOTIDE SEQUENCE [LARGE SCALE GENOMIC DNA]</scope>
    <source>
        <strain evidence="7 8">AGRFS4</strain>
    </source>
</reference>
<evidence type="ECO:0000313" key="8">
    <source>
        <dbReference type="Proteomes" id="UP000481872"/>
    </source>
</evidence>
<dbReference type="GO" id="GO:0016987">
    <property type="term" value="F:sigma factor activity"/>
    <property type="evidence" value="ECO:0007669"/>
    <property type="project" value="UniProtKB-KW"/>
</dbReference>
<name>A0A6M0H793_9CLOT</name>
<evidence type="ECO:0000256" key="1">
    <source>
        <dbReference type="ARBA" id="ARBA00010641"/>
    </source>
</evidence>
<keyword evidence="2" id="KW-0805">Transcription regulation</keyword>
<dbReference type="Pfam" id="PF04542">
    <property type="entry name" value="Sigma70_r2"/>
    <property type="match status" value="1"/>
</dbReference>
<gene>
    <name evidence="7" type="ORF">G3M99_11355</name>
</gene>
<dbReference type="GO" id="GO:0006352">
    <property type="term" value="P:DNA-templated transcription initiation"/>
    <property type="evidence" value="ECO:0007669"/>
    <property type="project" value="InterPro"/>
</dbReference>
<dbReference type="PANTHER" id="PTHR43133:SF8">
    <property type="entry name" value="RNA POLYMERASE SIGMA FACTOR HI_1459-RELATED"/>
    <property type="match status" value="1"/>
</dbReference>
<evidence type="ECO:0000256" key="2">
    <source>
        <dbReference type="ARBA" id="ARBA00023015"/>
    </source>
</evidence>
<sequence length="161" mass="19703">MEFEKLFKEYYVYVVKQVMKIVKDQTIAEDLSQEVFMQLYKTNWNEIENITSWFNKSAIYVSYNYLRSEKRHKARIEKVGNFIEEDIEMVDEQYIRKEEIENVRTVMEKLKEQDKKLLLLRYSGLKYKEIAEILQIETANVGTMLVRAQRKFRDVYKENWR</sequence>
<dbReference type="PANTHER" id="PTHR43133">
    <property type="entry name" value="RNA POLYMERASE ECF-TYPE SIGMA FACTO"/>
    <property type="match status" value="1"/>
</dbReference>
<proteinExistence type="inferred from homology"/>
<comment type="similarity">
    <text evidence="1">Belongs to the sigma-70 factor family. ECF subfamily.</text>
</comment>
<dbReference type="Gene3D" id="1.10.1740.10">
    <property type="match status" value="1"/>
</dbReference>
<dbReference type="NCBIfam" id="TIGR02937">
    <property type="entry name" value="sigma70-ECF"/>
    <property type="match status" value="1"/>
</dbReference>
<dbReference type="InterPro" id="IPR039425">
    <property type="entry name" value="RNA_pol_sigma-70-like"/>
</dbReference>
<dbReference type="InterPro" id="IPR000792">
    <property type="entry name" value="Tscrpt_reg_LuxR_C"/>
</dbReference>
<evidence type="ECO:0000256" key="4">
    <source>
        <dbReference type="ARBA" id="ARBA00023125"/>
    </source>
</evidence>
<evidence type="ECO:0000259" key="6">
    <source>
        <dbReference type="PROSITE" id="PS00622"/>
    </source>
</evidence>
<keyword evidence="3" id="KW-0731">Sigma factor</keyword>
<evidence type="ECO:0000256" key="5">
    <source>
        <dbReference type="ARBA" id="ARBA00023163"/>
    </source>
</evidence>
<comment type="caution">
    <text evidence="7">The sequence shown here is derived from an EMBL/GenBank/DDBJ whole genome shotgun (WGS) entry which is preliminary data.</text>
</comment>
<dbReference type="InterPro" id="IPR013324">
    <property type="entry name" value="RNA_pol_sigma_r3/r4-like"/>
</dbReference>
<keyword evidence="5" id="KW-0804">Transcription</keyword>
<keyword evidence="4" id="KW-0238">DNA-binding</keyword>
<dbReference type="SUPFAM" id="SSF88946">
    <property type="entry name" value="Sigma2 domain of RNA polymerase sigma factors"/>
    <property type="match status" value="1"/>
</dbReference>
<dbReference type="InterPro" id="IPR036388">
    <property type="entry name" value="WH-like_DNA-bd_sf"/>
</dbReference>
<dbReference type="RefSeq" id="WP_061995741.1">
    <property type="nucleotide sequence ID" value="NZ_JAAGPU010000020.1"/>
</dbReference>
<organism evidence="7 8">
    <name type="scientific">Clostridium senegalense</name>
    <dbReference type="NCBI Taxonomy" id="1465809"/>
    <lineage>
        <taxon>Bacteria</taxon>
        <taxon>Bacillati</taxon>
        <taxon>Bacillota</taxon>
        <taxon>Clostridia</taxon>
        <taxon>Eubacteriales</taxon>
        <taxon>Clostridiaceae</taxon>
        <taxon>Clostridium</taxon>
    </lineage>
</organism>
<dbReference type="SUPFAM" id="SSF88659">
    <property type="entry name" value="Sigma3 and sigma4 domains of RNA polymerase sigma factors"/>
    <property type="match status" value="1"/>
</dbReference>
<dbReference type="InterPro" id="IPR013249">
    <property type="entry name" value="RNA_pol_sigma70_r4_t2"/>
</dbReference>